<name>A0ABP0YEG5_9ROSI</name>
<evidence type="ECO:0000259" key="1">
    <source>
        <dbReference type="PROSITE" id="PS50228"/>
    </source>
</evidence>
<reference evidence="2 3" key="1">
    <citation type="submission" date="2024-03" db="EMBL/GenBank/DDBJ databases">
        <authorList>
            <person name="Gkanogiannis A."/>
            <person name="Becerra Lopez-Lavalle L."/>
        </authorList>
    </citation>
    <scope>NUCLEOTIDE SEQUENCE [LARGE SCALE GENOMIC DNA]</scope>
</reference>
<dbReference type="InterPro" id="IPR008979">
    <property type="entry name" value="Galactose-bd-like_sf"/>
</dbReference>
<gene>
    <name evidence="2" type="ORF">CITCOLO1_LOCUS10849</name>
</gene>
<accession>A0ABP0YEG5</accession>
<dbReference type="Pfam" id="PF02140">
    <property type="entry name" value="SUEL_Lectin"/>
    <property type="match status" value="1"/>
</dbReference>
<feature type="domain" description="SUEL-type lectin" evidence="1">
    <location>
        <begin position="90"/>
        <end position="176"/>
    </location>
</feature>
<protein>
    <recommendedName>
        <fullName evidence="1">SUEL-type lectin domain-containing protein</fullName>
    </recommendedName>
</protein>
<dbReference type="SUPFAM" id="SSF49785">
    <property type="entry name" value="Galactose-binding domain-like"/>
    <property type="match status" value="1"/>
</dbReference>
<dbReference type="CDD" id="cd22842">
    <property type="entry name" value="Gal_Rha_Lectin_BGal"/>
    <property type="match status" value="1"/>
</dbReference>
<dbReference type="EMBL" id="OZ021737">
    <property type="protein sequence ID" value="CAK9318872.1"/>
    <property type="molecule type" value="Genomic_DNA"/>
</dbReference>
<proteinExistence type="predicted"/>
<dbReference type="Gene3D" id="2.60.120.740">
    <property type="match status" value="1"/>
</dbReference>
<dbReference type="PANTHER" id="PTHR46780">
    <property type="entry name" value="PROTEIN EVA-1"/>
    <property type="match status" value="1"/>
</dbReference>
<sequence length="185" mass="20379">MTIYVESEWMLYCLLKLPIKPSFRYHIPRSWLKESRNLLVLFEETGGNPLEIVIKLYSTGVICAQVSESHYPPLRKLSSDYISDGEVLSSRANPEMFLHCDDGHVISSVKFASYGTPQGSCKKFSRGRCHATNSLSVVSQACLGKNSCTVEVSNSAFGGDPCHSIVKTLAVEAQCSSRSNIHLSA</sequence>
<dbReference type="InterPro" id="IPR043159">
    <property type="entry name" value="Lectin_gal-bd_sf"/>
</dbReference>
<evidence type="ECO:0000313" key="2">
    <source>
        <dbReference type="EMBL" id="CAK9318872.1"/>
    </source>
</evidence>
<organism evidence="2 3">
    <name type="scientific">Citrullus colocynthis</name>
    <name type="common">colocynth</name>
    <dbReference type="NCBI Taxonomy" id="252529"/>
    <lineage>
        <taxon>Eukaryota</taxon>
        <taxon>Viridiplantae</taxon>
        <taxon>Streptophyta</taxon>
        <taxon>Embryophyta</taxon>
        <taxon>Tracheophyta</taxon>
        <taxon>Spermatophyta</taxon>
        <taxon>Magnoliopsida</taxon>
        <taxon>eudicotyledons</taxon>
        <taxon>Gunneridae</taxon>
        <taxon>Pentapetalae</taxon>
        <taxon>rosids</taxon>
        <taxon>fabids</taxon>
        <taxon>Cucurbitales</taxon>
        <taxon>Cucurbitaceae</taxon>
        <taxon>Benincaseae</taxon>
        <taxon>Citrullus</taxon>
    </lineage>
</organism>
<dbReference type="Proteomes" id="UP001642487">
    <property type="component" value="Chromosome 3"/>
</dbReference>
<dbReference type="InterPro" id="IPR000922">
    <property type="entry name" value="Lectin_gal-bd_dom"/>
</dbReference>
<keyword evidence="3" id="KW-1185">Reference proteome</keyword>
<dbReference type="PROSITE" id="PS50228">
    <property type="entry name" value="SUEL_LECTIN"/>
    <property type="match status" value="1"/>
</dbReference>
<evidence type="ECO:0000313" key="3">
    <source>
        <dbReference type="Proteomes" id="UP001642487"/>
    </source>
</evidence>